<dbReference type="Proteomes" id="UP000575068">
    <property type="component" value="Unassembled WGS sequence"/>
</dbReference>
<feature type="transmembrane region" description="Helical" evidence="2">
    <location>
        <begin position="7"/>
        <end position="28"/>
    </location>
</feature>
<dbReference type="Gene3D" id="3.30.1150.10">
    <property type="match status" value="1"/>
</dbReference>
<keyword evidence="4" id="KW-1185">Reference proteome</keyword>
<evidence type="ECO:0000313" key="4">
    <source>
        <dbReference type="Proteomes" id="UP000575068"/>
    </source>
</evidence>
<accession>A0A840HSA7</accession>
<dbReference type="AlphaFoldDB" id="A0A840HSA7"/>
<feature type="compositionally biased region" description="Pro residues" evidence="1">
    <location>
        <begin position="90"/>
        <end position="103"/>
    </location>
</feature>
<comment type="caution">
    <text evidence="3">The sequence shown here is derived from an EMBL/GenBank/DDBJ whole genome shotgun (WGS) entry which is preliminary data.</text>
</comment>
<evidence type="ECO:0000256" key="1">
    <source>
        <dbReference type="SAM" id="MobiDB-lite"/>
    </source>
</evidence>
<organism evidence="3 4">
    <name type="scientific">Rhizorhapis suberifaciens</name>
    <name type="common">corky root of lettuce</name>
    <dbReference type="NCBI Taxonomy" id="13656"/>
    <lineage>
        <taxon>Bacteria</taxon>
        <taxon>Pseudomonadati</taxon>
        <taxon>Pseudomonadota</taxon>
        <taxon>Alphaproteobacteria</taxon>
        <taxon>Sphingomonadales</taxon>
        <taxon>Sphingomonadaceae</taxon>
        <taxon>Rhizorhapis</taxon>
    </lineage>
</organism>
<evidence type="ECO:0000313" key="3">
    <source>
        <dbReference type="EMBL" id="MBB4640875.1"/>
    </source>
</evidence>
<evidence type="ECO:0000256" key="2">
    <source>
        <dbReference type="SAM" id="Phobius"/>
    </source>
</evidence>
<keyword evidence="2" id="KW-1133">Transmembrane helix</keyword>
<protein>
    <submittedName>
        <fullName evidence="3">Outer membrane biosynthesis protein TonB</fullName>
    </submittedName>
</protein>
<keyword evidence="2" id="KW-0812">Transmembrane</keyword>
<name>A0A840HSA7_9SPHN</name>
<dbReference type="EMBL" id="JACHOV010000003">
    <property type="protein sequence ID" value="MBB4640875.1"/>
    <property type="molecule type" value="Genomic_DNA"/>
</dbReference>
<dbReference type="RefSeq" id="WP_184474687.1">
    <property type="nucleotide sequence ID" value="NZ_JACHOV010000003.1"/>
</dbReference>
<keyword evidence="2" id="KW-0472">Membrane</keyword>
<feature type="region of interest" description="Disordered" evidence="1">
    <location>
        <begin position="57"/>
        <end position="143"/>
    </location>
</feature>
<sequence length="272" mass="29628">MERAEKIGLGIATAGHVLLFGVLSVGFLSTPNPLKLRTPPIEVQLVDEVGLEMAAPKISREEMRASQAPEVGPTEDAEPEPMRPAEAEPTPAPPKIEPTPAPKPAEKAKPKPAPPKKSEARPQPPKAKPQPEKRARGSRLGDNFLKGIQTERQTGTAVTPPAEKMSSAQVASLNAEIYRQLKPFWKPPSGADAELLKTQLSVYLNRDGSVRGQPEVVGTTGITASNEGQVQLHQERAVQAVMRASPFKNLPPEFYDEWKWLKPLNFDGRLAR</sequence>
<gene>
    <name evidence="3" type="ORF">HNQ99_001168</name>
</gene>
<proteinExistence type="predicted"/>
<reference evidence="3 4" key="1">
    <citation type="submission" date="2020-08" db="EMBL/GenBank/DDBJ databases">
        <title>Genomic Encyclopedia of Type Strains, Phase IV (KMG-IV): sequencing the most valuable type-strain genomes for metagenomic binning, comparative biology and taxonomic classification.</title>
        <authorList>
            <person name="Goeker M."/>
        </authorList>
    </citation>
    <scope>NUCLEOTIDE SEQUENCE [LARGE SCALE GENOMIC DNA]</scope>
    <source>
        <strain evidence="3 4">DSM 7465</strain>
    </source>
</reference>